<proteinExistence type="predicted"/>
<feature type="region of interest" description="Disordered" evidence="1">
    <location>
        <begin position="255"/>
        <end position="278"/>
    </location>
</feature>
<feature type="non-terminal residue" evidence="2">
    <location>
        <position position="365"/>
    </location>
</feature>
<evidence type="ECO:0000313" key="3">
    <source>
        <dbReference type="Proteomes" id="UP001162483"/>
    </source>
</evidence>
<keyword evidence="3" id="KW-1185">Reference proteome</keyword>
<protein>
    <submittedName>
        <fullName evidence="2">Uncharacterized protein</fullName>
    </submittedName>
</protein>
<evidence type="ECO:0000313" key="2">
    <source>
        <dbReference type="EMBL" id="CAI9549096.1"/>
    </source>
</evidence>
<gene>
    <name evidence="2" type="ORF">SPARVUS_LOCUS3280608</name>
</gene>
<feature type="compositionally biased region" description="Low complexity" evidence="1">
    <location>
        <begin position="255"/>
        <end position="276"/>
    </location>
</feature>
<comment type="caution">
    <text evidence="2">The sequence shown here is derived from an EMBL/GenBank/DDBJ whole genome shotgun (WGS) entry which is preliminary data.</text>
</comment>
<feature type="region of interest" description="Disordered" evidence="1">
    <location>
        <begin position="32"/>
        <end position="57"/>
    </location>
</feature>
<feature type="compositionally biased region" description="Polar residues" evidence="1">
    <location>
        <begin position="319"/>
        <end position="336"/>
    </location>
</feature>
<name>A0ABN9BNK9_9NEOB</name>
<feature type="region of interest" description="Disordered" evidence="1">
    <location>
        <begin position="316"/>
        <end position="336"/>
    </location>
</feature>
<dbReference type="Proteomes" id="UP001162483">
    <property type="component" value="Unassembled WGS sequence"/>
</dbReference>
<reference evidence="2" key="1">
    <citation type="submission" date="2023-05" db="EMBL/GenBank/DDBJ databases">
        <authorList>
            <person name="Stuckert A."/>
        </authorList>
    </citation>
    <scope>NUCLEOTIDE SEQUENCE</scope>
</reference>
<sequence length="365" mass="39052">YRYWCVLRHCIYVCRETEAKHIKVEPFNANHLKKRRKRNASESRRGRRKRGKTRAITNNESTAKAMLEPTTKPIITDSERTTITTEATTITTTTTTAPLTTESRSSTKTSTDSATLIITTSAAVTTTKTNLVTPTLTTLLTIPLLQSVATNPPVQDTNKLVVATKNISATTPTNLSVSKNITPVASINVEFANTTPAPITNAAPKTSSLATIMPETTRQRDTTSTVLETTTINITSSAQALSTIVATNEVSPTTTTELTTAKTSTMVPSTTSTTLLPPTPAFGFPTTITQKLTHAVSPILNTSSTTLATLRTPEVPKIQDTSKTTSESMPGTASTTIMPTTSKLFKQVTSEPTSISSTNSIKGAD</sequence>
<dbReference type="EMBL" id="CATNWA010004974">
    <property type="protein sequence ID" value="CAI9549096.1"/>
    <property type="molecule type" value="Genomic_DNA"/>
</dbReference>
<feature type="non-terminal residue" evidence="2">
    <location>
        <position position="1"/>
    </location>
</feature>
<accession>A0ABN9BNK9</accession>
<evidence type="ECO:0000256" key="1">
    <source>
        <dbReference type="SAM" id="MobiDB-lite"/>
    </source>
</evidence>
<organism evidence="2 3">
    <name type="scientific">Staurois parvus</name>
    <dbReference type="NCBI Taxonomy" id="386267"/>
    <lineage>
        <taxon>Eukaryota</taxon>
        <taxon>Metazoa</taxon>
        <taxon>Chordata</taxon>
        <taxon>Craniata</taxon>
        <taxon>Vertebrata</taxon>
        <taxon>Euteleostomi</taxon>
        <taxon>Amphibia</taxon>
        <taxon>Batrachia</taxon>
        <taxon>Anura</taxon>
        <taxon>Neobatrachia</taxon>
        <taxon>Ranoidea</taxon>
        <taxon>Ranidae</taxon>
        <taxon>Staurois</taxon>
    </lineage>
</organism>